<evidence type="ECO:0000313" key="2">
    <source>
        <dbReference type="EMBL" id="SEW28103.1"/>
    </source>
</evidence>
<sequence>MTDVVLHTGAEHPDLLWVLVPSFLSFLAGLGAATYADRVRAWLRPETGATAE</sequence>
<keyword evidence="1" id="KW-1133">Transmembrane helix</keyword>
<dbReference type="AlphaFoldDB" id="A0A1I0QM74"/>
<name>A0A1I0QM74_9EURY</name>
<evidence type="ECO:0000256" key="1">
    <source>
        <dbReference type="SAM" id="Phobius"/>
    </source>
</evidence>
<keyword evidence="1" id="KW-0472">Membrane</keyword>
<feature type="transmembrane region" description="Helical" evidence="1">
    <location>
        <begin position="15"/>
        <end position="36"/>
    </location>
</feature>
<dbReference type="OrthoDB" id="154701at2157"/>
<organism evidence="2 3">
    <name type="scientific">Natrinema salifodinae</name>
    <dbReference type="NCBI Taxonomy" id="1202768"/>
    <lineage>
        <taxon>Archaea</taxon>
        <taxon>Methanobacteriati</taxon>
        <taxon>Methanobacteriota</taxon>
        <taxon>Stenosarchaea group</taxon>
        <taxon>Halobacteria</taxon>
        <taxon>Halobacteriales</taxon>
        <taxon>Natrialbaceae</taxon>
        <taxon>Natrinema</taxon>
    </lineage>
</organism>
<dbReference type="RefSeq" id="WP_173424939.1">
    <property type="nucleotide sequence ID" value="NZ_FOIS01000004.1"/>
</dbReference>
<keyword evidence="1" id="KW-0812">Transmembrane</keyword>
<dbReference type="Proteomes" id="UP000183275">
    <property type="component" value="Unassembled WGS sequence"/>
</dbReference>
<dbReference type="eggNOG" id="arCOG08910">
    <property type="taxonomic scope" value="Archaea"/>
</dbReference>
<dbReference type="EMBL" id="FOIS01000004">
    <property type="protein sequence ID" value="SEW28103.1"/>
    <property type="molecule type" value="Genomic_DNA"/>
</dbReference>
<accession>A0A1I0QM74</accession>
<gene>
    <name evidence="2" type="ORF">SAMN05216285_3739</name>
</gene>
<protein>
    <submittedName>
        <fullName evidence="2">Uncharacterized protein</fullName>
    </submittedName>
</protein>
<proteinExistence type="predicted"/>
<reference evidence="3" key="1">
    <citation type="submission" date="2016-10" db="EMBL/GenBank/DDBJ databases">
        <authorList>
            <person name="Varghese N."/>
        </authorList>
    </citation>
    <scope>NUCLEOTIDE SEQUENCE [LARGE SCALE GENOMIC DNA]</scope>
    <source>
        <strain evidence="3">CGMCC 1.12284</strain>
    </source>
</reference>
<evidence type="ECO:0000313" key="3">
    <source>
        <dbReference type="Proteomes" id="UP000183275"/>
    </source>
</evidence>
<keyword evidence="3" id="KW-1185">Reference proteome</keyword>